<dbReference type="GO" id="GO:0008171">
    <property type="term" value="F:O-methyltransferase activity"/>
    <property type="evidence" value="ECO:0007669"/>
    <property type="project" value="InterPro"/>
</dbReference>
<dbReference type="InterPro" id="IPR029063">
    <property type="entry name" value="SAM-dependent_MTases_sf"/>
</dbReference>
<dbReference type="Proteomes" id="UP000430222">
    <property type="component" value="Unassembled WGS sequence"/>
</dbReference>
<dbReference type="PANTHER" id="PTHR43836:SF2">
    <property type="entry name" value="CATECHOL O-METHYLTRANSFERASE 1-RELATED"/>
    <property type="match status" value="1"/>
</dbReference>
<reference evidence="4 5" key="1">
    <citation type="submission" date="2019-08" db="EMBL/GenBank/DDBJ databases">
        <title>In-depth cultivation of the pig gut microbiome towards novel bacterial diversity and tailored functional studies.</title>
        <authorList>
            <person name="Wylensek D."/>
            <person name="Hitch T.C.A."/>
            <person name="Clavel T."/>
        </authorList>
    </citation>
    <scope>NUCLEOTIDE SEQUENCE [LARGE SCALE GENOMIC DNA]</scope>
    <source>
        <strain evidence="5">WCA-380-WT-3B3</strain>
    </source>
</reference>
<keyword evidence="2 4" id="KW-0808">Transferase</keyword>
<evidence type="ECO:0000256" key="3">
    <source>
        <dbReference type="ARBA" id="ARBA00022691"/>
    </source>
</evidence>
<accession>A0A6I2UXL0</accession>
<evidence type="ECO:0000256" key="2">
    <source>
        <dbReference type="ARBA" id="ARBA00022679"/>
    </source>
</evidence>
<name>A0A6I2UXL0_9FIRM</name>
<dbReference type="InterPro" id="IPR002935">
    <property type="entry name" value="SAM_O-MeTrfase"/>
</dbReference>
<sequence length="217" mass="24381">METLLKEMEEYAAVRHVPIINEQERSAFCRIVQDFCPHRILEIGTAIGYSALLLARCAADDACVTTLERSEERAEQAQKYIARSPYASCIKIHVGDAGKLLQQENIRAGAPYDLVFIDAAKGQYPDYFAKALPLLADHAVLLADNVLFRGYVRSEQKIPHRYRTMVNRLREYLCLAAETPGCHTDILENGDGLAVTRWDRTAEASTTERGRNHAEKA</sequence>
<keyword evidence="3" id="KW-0949">S-adenosyl-L-methionine</keyword>
<keyword evidence="5" id="KW-1185">Reference proteome</keyword>
<dbReference type="PROSITE" id="PS51682">
    <property type="entry name" value="SAM_OMT_I"/>
    <property type="match status" value="1"/>
</dbReference>
<dbReference type="AlphaFoldDB" id="A0A6I2UXL0"/>
<organism evidence="4 5">
    <name type="scientific">Selenomonas montiformis</name>
    <dbReference type="NCBI Taxonomy" id="2652285"/>
    <lineage>
        <taxon>Bacteria</taxon>
        <taxon>Bacillati</taxon>
        <taxon>Bacillota</taxon>
        <taxon>Negativicutes</taxon>
        <taxon>Selenomonadales</taxon>
        <taxon>Selenomonadaceae</taxon>
        <taxon>Selenomonas</taxon>
    </lineage>
</organism>
<dbReference type="RefSeq" id="WP_154620149.1">
    <property type="nucleotide sequence ID" value="NZ_VUNL01000003.1"/>
</dbReference>
<evidence type="ECO:0000313" key="4">
    <source>
        <dbReference type="EMBL" id="MSV24381.1"/>
    </source>
</evidence>
<dbReference type="Gene3D" id="3.40.50.150">
    <property type="entry name" value="Vaccinia Virus protein VP39"/>
    <property type="match status" value="1"/>
</dbReference>
<dbReference type="PANTHER" id="PTHR43836">
    <property type="entry name" value="CATECHOL O-METHYLTRANSFERASE 1-RELATED"/>
    <property type="match status" value="1"/>
</dbReference>
<comment type="caution">
    <text evidence="4">The sequence shown here is derived from an EMBL/GenBank/DDBJ whole genome shotgun (WGS) entry which is preliminary data.</text>
</comment>
<dbReference type="SUPFAM" id="SSF53335">
    <property type="entry name" value="S-adenosyl-L-methionine-dependent methyltransferases"/>
    <property type="match status" value="1"/>
</dbReference>
<dbReference type="GO" id="GO:0032259">
    <property type="term" value="P:methylation"/>
    <property type="evidence" value="ECO:0007669"/>
    <property type="project" value="UniProtKB-KW"/>
</dbReference>
<evidence type="ECO:0000313" key="5">
    <source>
        <dbReference type="Proteomes" id="UP000430222"/>
    </source>
</evidence>
<keyword evidence="1 4" id="KW-0489">Methyltransferase</keyword>
<protein>
    <submittedName>
        <fullName evidence="4">O-methyltransferase</fullName>
    </submittedName>
</protein>
<proteinExistence type="predicted"/>
<dbReference type="CDD" id="cd02440">
    <property type="entry name" value="AdoMet_MTases"/>
    <property type="match status" value="1"/>
</dbReference>
<dbReference type="EMBL" id="VUNL01000003">
    <property type="protein sequence ID" value="MSV24381.1"/>
    <property type="molecule type" value="Genomic_DNA"/>
</dbReference>
<evidence type="ECO:0000256" key="1">
    <source>
        <dbReference type="ARBA" id="ARBA00022603"/>
    </source>
</evidence>
<gene>
    <name evidence="4" type="ORF">FYJ78_04110</name>
</gene>
<dbReference type="Pfam" id="PF01596">
    <property type="entry name" value="Methyltransf_3"/>
    <property type="match status" value="1"/>
</dbReference>